<dbReference type="InterPro" id="IPR050509">
    <property type="entry name" value="CoA-transferase_III"/>
</dbReference>
<dbReference type="GO" id="GO:0008206">
    <property type="term" value="P:bile acid metabolic process"/>
    <property type="evidence" value="ECO:0007669"/>
    <property type="project" value="TreeGrafter"/>
</dbReference>
<dbReference type="GO" id="GO:0005739">
    <property type="term" value="C:mitochondrion"/>
    <property type="evidence" value="ECO:0007669"/>
    <property type="project" value="TreeGrafter"/>
</dbReference>
<keyword evidence="3" id="KW-1185">Reference proteome</keyword>
<comment type="caution">
    <text evidence="2">The sequence shown here is derived from an EMBL/GenBank/DDBJ whole genome shotgun (WGS) entry which is preliminary data.</text>
</comment>
<gene>
    <name evidence="2" type="ORF">OXX778_LOCUS514</name>
</gene>
<dbReference type="Pfam" id="PF02515">
    <property type="entry name" value="CoA_transf_3"/>
    <property type="match status" value="1"/>
</dbReference>
<dbReference type="OrthoDB" id="16747at2759"/>
<evidence type="ECO:0000313" key="2">
    <source>
        <dbReference type="EMBL" id="CAF0707670.1"/>
    </source>
</evidence>
<name>A0A813M2C9_9BILA</name>
<evidence type="ECO:0008006" key="4">
    <source>
        <dbReference type="Google" id="ProtNLM"/>
    </source>
</evidence>
<dbReference type="EMBL" id="CAJNOC010000026">
    <property type="protein sequence ID" value="CAF0707670.1"/>
    <property type="molecule type" value="Genomic_DNA"/>
</dbReference>
<accession>A0A813M2C9</accession>
<dbReference type="Gene3D" id="3.30.1540.10">
    <property type="entry name" value="formyl-coa transferase, domain 3"/>
    <property type="match status" value="1"/>
</dbReference>
<sequence length="374" mass="41541">MALKGIKVLEFAGLAPGPFCGKILKDLGARVIRIDRTGASEDVDRLSHGKESIAINLKSPKGIEIIKKLSKNADVLIEPFRKGVMERLGLGPSQIFQENPRIIYARLTGYGQFGELSKKAGHDINYISYSGVLSTLGRANEKPYAPINLIADFAGGGLMCALSIVSSLYERDTKGIKEKVIDLAMVEGAAYLSSWLWTSRDIPGVWDGENRGKNLLDGGFAPYETYETKDGKYMACGSLEPAFFNNLLKGVGLSDNEEITHEKLQSIFKTKTRHEWEEVFRNLDACVSPILEMNEAPIHPHNKERKSFIELKDGSVLPTMNWLNQSSQDQSYDMPMIGQHTSNVLKDFNFTNDEISQFLAEKIIADSSQTKSKL</sequence>
<dbReference type="Proteomes" id="UP000663879">
    <property type="component" value="Unassembled WGS sequence"/>
</dbReference>
<evidence type="ECO:0000313" key="3">
    <source>
        <dbReference type="Proteomes" id="UP000663879"/>
    </source>
</evidence>
<dbReference type="GO" id="GO:0008111">
    <property type="term" value="F:alpha-methylacyl-CoA racemase activity"/>
    <property type="evidence" value="ECO:0007669"/>
    <property type="project" value="TreeGrafter"/>
</dbReference>
<dbReference type="InterPro" id="IPR023606">
    <property type="entry name" value="CoA-Trfase_III_dom_1_sf"/>
</dbReference>
<dbReference type="PANTHER" id="PTHR48228:SF5">
    <property type="entry name" value="ALPHA-METHYLACYL-COA RACEMASE"/>
    <property type="match status" value="1"/>
</dbReference>
<dbReference type="Gene3D" id="3.40.50.10540">
    <property type="entry name" value="Crotonobetainyl-coa:carnitine coa-transferase, domain 1"/>
    <property type="match status" value="1"/>
</dbReference>
<dbReference type="SUPFAM" id="SSF89796">
    <property type="entry name" value="CoA-transferase family III (CaiB/BaiF)"/>
    <property type="match status" value="1"/>
</dbReference>
<proteinExistence type="inferred from homology"/>
<dbReference type="AlphaFoldDB" id="A0A813M2C9"/>
<dbReference type="InterPro" id="IPR044855">
    <property type="entry name" value="CoA-Trfase_III_dom3_sf"/>
</dbReference>
<organism evidence="2 3">
    <name type="scientific">Brachionus calyciflorus</name>
    <dbReference type="NCBI Taxonomy" id="104777"/>
    <lineage>
        <taxon>Eukaryota</taxon>
        <taxon>Metazoa</taxon>
        <taxon>Spiralia</taxon>
        <taxon>Gnathifera</taxon>
        <taxon>Rotifera</taxon>
        <taxon>Eurotatoria</taxon>
        <taxon>Monogononta</taxon>
        <taxon>Pseudotrocha</taxon>
        <taxon>Ploima</taxon>
        <taxon>Brachionidae</taxon>
        <taxon>Brachionus</taxon>
    </lineage>
</organism>
<comment type="similarity">
    <text evidence="1">Belongs to the CoA-transferase III family.</text>
</comment>
<reference evidence="2" key="1">
    <citation type="submission" date="2021-02" db="EMBL/GenBank/DDBJ databases">
        <authorList>
            <person name="Nowell W R."/>
        </authorList>
    </citation>
    <scope>NUCLEOTIDE SEQUENCE</scope>
    <source>
        <strain evidence="2">Ploen Becks lab</strain>
    </source>
</reference>
<dbReference type="PANTHER" id="PTHR48228">
    <property type="entry name" value="SUCCINYL-COA--D-CITRAMALATE COA-TRANSFERASE"/>
    <property type="match status" value="1"/>
</dbReference>
<evidence type="ECO:0000256" key="1">
    <source>
        <dbReference type="ARBA" id="ARBA00008383"/>
    </source>
</evidence>
<protein>
    <recommendedName>
        <fullName evidence="4">Alpha-methylacyl-CoA racemase</fullName>
    </recommendedName>
</protein>
<dbReference type="InterPro" id="IPR003673">
    <property type="entry name" value="CoA-Trfase_fam_III"/>
</dbReference>